<feature type="compositionally biased region" description="Low complexity" evidence="1">
    <location>
        <begin position="51"/>
        <end position="60"/>
    </location>
</feature>
<sequence>MSGWVSAWLQGKSEGDEESKEEGFQTGGNTLSDGSAPATADEIRRKRLQKLQEQQQAAQETVSANQNTASPKDDVIMSNPDASSPQVDKKQRVEAVTPAQHP</sequence>
<feature type="compositionally biased region" description="Polar residues" evidence="1">
    <location>
        <begin position="61"/>
        <end position="70"/>
    </location>
</feature>
<evidence type="ECO:0000256" key="1">
    <source>
        <dbReference type="SAM" id="MobiDB-lite"/>
    </source>
</evidence>
<name>A0A0W8D0U4_PHYNI</name>
<protein>
    <submittedName>
        <fullName evidence="2">Uncharacterized protein</fullName>
    </submittedName>
</protein>
<organism evidence="2 3">
    <name type="scientific">Phytophthora nicotianae</name>
    <name type="common">Potato buckeye rot agent</name>
    <name type="synonym">Phytophthora parasitica</name>
    <dbReference type="NCBI Taxonomy" id="4792"/>
    <lineage>
        <taxon>Eukaryota</taxon>
        <taxon>Sar</taxon>
        <taxon>Stramenopiles</taxon>
        <taxon>Oomycota</taxon>
        <taxon>Peronosporomycetes</taxon>
        <taxon>Peronosporales</taxon>
        <taxon>Peronosporaceae</taxon>
        <taxon>Phytophthora</taxon>
    </lineage>
</organism>
<comment type="caution">
    <text evidence="2">The sequence shown here is derived from an EMBL/GenBank/DDBJ whole genome shotgun (WGS) entry which is preliminary data.</text>
</comment>
<proteinExistence type="predicted"/>
<accession>A0A0W8D0U4</accession>
<dbReference type="Proteomes" id="UP000054636">
    <property type="component" value="Unassembled WGS sequence"/>
</dbReference>
<evidence type="ECO:0000313" key="2">
    <source>
        <dbReference type="EMBL" id="KUF90013.1"/>
    </source>
</evidence>
<evidence type="ECO:0000313" key="3">
    <source>
        <dbReference type="Proteomes" id="UP000054636"/>
    </source>
</evidence>
<reference evidence="2 3" key="1">
    <citation type="submission" date="2015-11" db="EMBL/GenBank/DDBJ databases">
        <title>Genomes and virulence difference between two physiological races of Phytophthora nicotianae.</title>
        <authorList>
            <person name="Liu H."/>
            <person name="Ma X."/>
            <person name="Yu H."/>
            <person name="Fang D."/>
            <person name="Li Y."/>
            <person name="Wang X."/>
            <person name="Wang W."/>
            <person name="Dong Y."/>
            <person name="Xiao B."/>
        </authorList>
    </citation>
    <scope>NUCLEOTIDE SEQUENCE [LARGE SCALE GENOMIC DNA]</scope>
    <source>
        <strain evidence="3">race 1</strain>
    </source>
</reference>
<feature type="region of interest" description="Disordered" evidence="1">
    <location>
        <begin position="1"/>
        <end position="102"/>
    </location>
</feature>
<gene>
    <name evidence="2" type="ORF">AM588_10002543</name>
</gene>
<dbReference type="AlphaFoldDB" id="A0A0W8D0U4"/>
<dbReference type="EMBL" id="LNFP01000720">
    <property type="protein sequence ID" value="KUF90013.1"/>
    <property type="molecule type" value="Genomic_DNA"/>
</dbReference>